<keyword evidence="3" id="KW-1185">Reference proteome</keyword>
<sequence length="214" mass="22701">MRIAFLFAVALGMSGCASVKPVNLDLSDLTESGARVVATTERPMPALSAITPTKAQFGFLGGMAMTMAGKQIVEKNGVDDPAVHVSSELADQLAKALGAEVMSEGPGTVEPGEQPDVLVDVQTRVWQLIYYKSAWGTYSITYRAKAQFIDAETETVLGTGSCSVRPEKDSEWTAGYEDFAENRDAILTRTLAFVARQCAEQIGGQLAAVAATDG</sequence>
<feature type="chain" id="PRO_5046721185" description="Lipoprotein" evidence="1">
    <location>
        <begin position="20"/>
        <end position="214"/>
    </location>
</feature>
<dbReference type="RefSeq" id="WP_138772180.1">
    <property type="nucleotide sequence ID" value="NZ_JBHSSX010000056.1"/>
</dbReference>
<evidence type="ECO:0000313" key="2">
    <source>
        <dbReference type="EMBL" id="TMW13076.1"/>
    </source>
</evidence>
<dbReference type="EMBL" id="VCQT01000027">
    <property type="protein sequence ID" value="TMW13076.1"/>
    <property type="molecule type" value="Genomic_DNA"/>
</dbReference>
<keyword evidence="1" id="KW-0732">Signal</keyword>
<comment type="caution">
    <text evidence="2">The sequence shown here is derived from an EMBL/GenBank/DDBJ whole genome shotgun (WGS) entry which is preliminary data.</text>
</comment>
<evidence type="ECO:0000313" key="3">
    <source>
        <dbReference type="Proteomes" id="UP000739180"/>
    </source>
</evidence>
<proteinExistence type="predicted"/>
<evidence type="ECO:0000256" key="1">
    <source>
        <dbReference type="SAM" id="SignalP"/>
    </source>
</evidence>
<organism evidence="2 3">
    <name type="scientific">Alloalcanivorax gelatiniphagus</name>
    <dbReference type="NCBI Taxonomy" id="1194167"/>
    <lineage>
        <taxon>Bacteria</taxon>
        <taxon>Pseudomonadati</taxon>
        <taxon>Pseudomonadota</taxon>
        <taxon>Gammaproteobacteria</taxon>
        <taxon>Oceanospirillales</taxon>
        <taxon>Alcanivoracaceae</taxon>
        <taxon>Alloalcanivorax</taxon>
    </lineage>
</organism>
<reference evidence="2 3" key="1">
    <citation type="submission" date="2019-05" db="EMBL/GenBank/DDBJ databases">
        <title>Genome of Alcanivorax gelatiniphagus, an oil degrading marine bacteria.</title>
        <authorList>
            <person name="Kwon K.K."/>
        </authorList>
    </citation>
    <scope>NUCLEOTIDE SEQUENCE [LARGE SCALE GENOMIC DNA]</scope>
    <source>
        <strain evidence="2 3">MEBiC 08158</strain>
    </source>
</reference>
<evidence type="ECO:0008006" key="4">
    <source>
        <dbReference type="Google" id="ProtNLM"/>
    </source>
</evidence>
<protein>
    <recommendedName>
        <fullName evidence="4">Lipoprotein</fullName>
    </recommendedName>
</protein>
<dbReference type="Proteomes" id="UP000739180">
    <property type="component" value="Unassembled WGS sequence"/>
</dbReference>
<gene>
    <name evidence="2" type="ORF">FGS76_08405</name>
</gene>
<feature type="signal peptide" evidence="1">
    <location>
        <begin position="1"/>
        <end position="19"/>
    </location>
</feature>
<accession>A0ABY2XNJ5</accession>
<dbReference type="PROSITE" id="PS51257">
    <property type="entry name" value="PROKAR_LIPOPROTEIN"/>
    <property type="match status" value="1"/>
</dbReference>
<name>A0ABY2XNJ5_9GAMM</name>